<sequence>MGVALHLVIGTLGNAASLLLYAAPILTFTRVLKKKSTEDFSCVPYSIALLNCLLYTWYGLPVVSNKWENFPLITINGIGISLEFSFIKMVCLLLLHVLMVFCTTASVSAFALKDHRHRKVLVGCVGLVASVSMYASPLIVVKQVIKTKSVEFMPFYLSLFSFLASLLWMAYGLVGRDLFLASPNLVGCPLGLLQLVVYFVYRNKKILREEEIMQEK</sequence>
<keyword evidence="6" id="KW-0677">Repeat</keyword>
<keyword evidence="4" id="KW-0762">Sugar transport</keyword>
<dbReference type="FunFam" id="1.20.1280.290:FF:000002">
    <property type="entry name" value="Bidirectional sugar transporter SWEET"/>
    <property type="match status" value="1"/>
</dbReference>
<keyword evidence="11" id="KW-1185">Reference proteome</keyword>
<proteinExistence type="inferred from homology"/>
<comment type="subcellular location">
    <subcellularLocation>
        <location evidence="1">Endomembrane system</location>
        <topology evidence="1">Multi-pass membrane protein</topology>
    </subcellularLocation>
</comment>
<evidence type="ECO:0000256" key="3">
    <source>
        <dbReference type="ARBA" id="ARBA00022448"/>
    </source>
</evidence>
<comment type="caution">
    <text evidence="10">The sequence shown here is derived from an EMBL/GenBank/DDBJ whole genome shotgun (WGS) entry which is preliminary data.</text>
</comment>
<dbReference type="FunFam" id="1.20.1280.290:FF:000001">
    <property type="entry name" value="Bidirectional sugar transporter SWEET"/>
    <property type="match status" value="1"/>
</dbReference>
<evidence type="ECO:0000256" key="8">
    <source>
        <dbReference type="ARBA" id="ARBA00023136"/>
    </source>
</evidence>
<reference evidence="10" key="1">
    <citation type="submission" date="2022-04" db="EMBL/GenBank/DDBJ databases">
        <title>A functionally conserved STORR gene fusion in Papaver species that diverged 16.8 million years ago.</title>
        <authorList>
            <person name="Catania T."/>
        </authorList>
    </citation>
    <scope>NUCLEOTIDE SEQUENCE</scope>
    <source>
        <strain evidence="10">S-188037</strain>
    </source>
</reference>
<evidence type="ECO:0000256" key="1">
    <source>
        <dbReference type="ARBA" id="ARBA00004127"/>
    </source>
</evidence>
<organism evidence="10 11">
    <name type="scientific">Papaver atlanticum</name>
    <dbReference type="NCBI Taxonomy" id="357466"/>
    <lineage>
        <taxon>Eukaryota</taxon>
        <taxon>Viridiplantae</taxon>
        <taxon>Streptophyta</taxon>
        <taxon>Embryophyta</taxon>
        <taxon>Tracheophyta</taxon>
        <taxon>Spermatophyta</taxon>
        <taxon>Magnoliopsida</taxon>
        <taxon>Ranunculales</taxon>
        <taxon>Papaveraceae</taxon>
        <taxon>Papaveroideae</taxon>
        <taxon>Papaver</taxon>
    </lineage>
</organism>
<evidence type="ECO:0000313" key="11">
    <source>
        <dbReference type="Proteomes" id="UP001202328"/>
    </source>
</evidence>
<evidence type="ECO:0000256" key="6">
    <source>
        <dbReference type="ARBA" id="ARBA00022737"/>
    </source>
</evidence>
<feature type="transmembrane region" description="Helical" evidence="9">
    <location>
        <begin position="153"/>
        <end position="174"/>
    </location>
</feature>
<feature type="transmembrane region" description="Helical" evidence="9">
    <location>
        <begin position="180"/>
        <end position="201"/>
    </location>
</feature>
<feature type="transmembrane region" description="Helical" evidence="9">
    <location>
        <begin position="40"/>
        <end position="58"/>
    </location>
</feature>
<feature type="transmembrane region" description="Helical" evidence="9">
    <location>
        <begin position="118"/>
        <end position="141"/>
    </location>
</feature>
<dbReference type="GO" id="GO:0051119">
    <property type="term" value="F:sugar transmembrane transporter activity"/>
    <property type="evidence" value="ECO:0007669"/>
    <property type="project" value="InterPro"/>
</dbReference>
<dbReference type="PANTHER" id="PTHR10791">
    <property type="entry name" value="RAG1-ACTIVATING PROTEIN 1"/>
    <property type="match status" value="1"/>
</dbReference>
<dbReference type="PANTHER" id="PTHR10791:SF28">
    <property type="entry name" value="BIDIRECTIONAL SUGAR TRANSPORTER SWEET3"/>
    <property type="match status" value="1"/>
</dbReference>
<dbReference type="InterPro" id="IPR004316">
    <property type="entry name" value="SWEET_rpt"/>
</dbReference>
<keyword evidence="3" id="KW-0813">Transport</keyword>
<keyword evidence="8 9" id="KW-0472">Membrane</keyword>
<keyword evidence="7 9" id="KW-1133">Transmembrane helix</keyword>
<dbReference type="EMBL" id="JAJJMB010003237">
    <property type="protein sequence ID" value="KAI3948627.1"/>
    <property type="molecule type" value="Genomic_DNA"/>
</dbReference>
<dbReference type="GO" id="GO:0016020">
    <property type="term" value="C:membrane"/>
    <property type="evidence" value="ECO:0007669"/>
    <property type="project" value="InterPro"/>
</dbReference>
<feature type="transmembrane region" description="Helical" evidence="9">
    <location>
        <begin position="6"/>
        <end position="28"/>
    </location>
</feature>
<accession>A0AAD4T9C0</accession>
<evidence type="ECO:0000256" key="9">
    <source>
        <dbReference type="SAM" id="Phobius"/>
    </source>
</evidence>
<comment type="similarity">
    <text evidence="2">Belongs to the SWEET sugar transporter family.</text>
</comment>
<evidence type="ECO:0000256" key="7">
    <source>
        <dbReference type="ARBA" id="ARBA00022989"/>
    </source>
</evidence>
<dbReference type="Pfam" id="PF03083">
    <property type="entry name" value="MtN3_slv"/>
    <property type="match status" value="2"/>
</dbReference>
<evidence type="ECO:0000256" key="2">
    <source>
        <dbReference type="ARBA" id="ARBA00007809"/>
    </source>
</evidence>
<dbReference type="Gene3D" id="1.20.1280.290">
    <property type="match status" value="2"/>
</dbReference>
<keyword evidence="5 9" id="KW-0812">Transmembrane</keyword>
<dbReference type="GO" id="GO:0012505">
    <property type="term" value="C:endomembrane system"/>
    <property type="evidence" value="ECO:0007669"/>
    <property type="project" value="UniProtKB-SubCell"/>
</dbReference>
<gene>
    <name evidence="10" type="ORF">MKW98_027693</name>
</gene>
<evidence type="ECO:0000256" key="5">
    <source>
        <dbReference type="ARBA" id="ARBA00022692"/>
    </source>
</evidence>
<name>A0AAD4T9C0_9MAGN</name>
<dbReference type="InterPro" id="IPR047664">
    <property type="entry name" value="SWEET"/>
</dbReference>
<dbReference type="AlphaFoldDB" id="A0AAD4T9C0"/>
<evidence type="ECO:0000256" key="4">
    <source>
        <dbReference type="ARBA" id="ARBA00022597"/>
    </source>
</evidence>
<evidence type="ECO:0008006" key="12">
    <source>
        <dbReference type="Google" id="ProtNLM"/>
    </source>
</evidence>
<dbReference type="Proteomes" id="UP001202328">
    <property type="component" value="Unassembled WGS sequence"/>
</dbReference>
<protein>
    <recommendedName>
        <fullName evidence="12">Bidirectional sugar transporter SWEET</fullName>
    </recommendedName>
</protein>
<evidence type="ECO:0000313" key="10">
    <source>
        <dbReference type="EMBL" id="KAI3948627.1"/>
    </source>
</evidence>